<keyword evidence="9" id="KW-0406">Ion transport</keyword>
<keyword evidence="11" id="KW-0407">Ion channel</keyword>
<evidence type="ECO:0000256" key="10">
    <source>
        <dbReference type="ARBA" id="ARBA00023136"/>
    </source>
</evidence>
<name>A0ABT1H1E9_9NOCA</name>
<comment type="catalytic activity">
    <reaction evidence="12">
        <text>K(+)(in) = K(+)(out)</text>
        <dbReference type="Rhea" id="RHEA:29463"/>
        <dbReference type="ChEBI" id="CHEBI:29103"/>
    </reaction>
</comment>
<keyword evidence="10 13" id="KW-0472">Membrane</keyword>
<keyword evidence="6" id="KW-0631">Potassium channel</keyword>
<dbReference type="EMBL" id="JAMTCG010000003">
    <property type="protein sequence ID" value="MCP2160587.1"/>
    <property type="molecule type" value="Genomic_DNA"/>
</dbReference>
<evidence type="ECO:0000256" key="6">
    <source>
        <dbReference type="ARBA" id="ARBA00022826"/>
    </source>
</evidence>
<comment type="subcellular location">
    <subcellularLocation>
        <location evidence="1">Membrane</location>
        <topology evidence="1">Multi-pass membrane protein</topology>
    </subcellularLocation>
</comment>
<evidence type="ECO:0000256" key="12">
    <source>
        <dbReference type="ARBA" id="ARBA00034430"/>
    </source>
</evidence>
<evidence type="ECO:0000256" key="11">
    <source>
        <dbReference type="ARBA" id="ARBA00023303"/>
    </source>
</evidence>
<dbReference type="PANTHER" id="PTHR31462">
    <property type="entry name" value="ENDOSOMAL/LYSOSOMAL POTASSIUM CHANNEL TMEM175"/>
    <property type="match status" value="1"/>
</dbReference>
<evidence type="ECO:0000256" key="4">
    <source>
        <dbReference type="ARBA" id="ARBA00022538"/>
    </source>
</evidence>
<feature type="transmembrane region" description="Helical" evidence="13">
    <location>
        <begin position="45"/>
        <end position="63"/>
    </location>
</feature>
<dbReference type="Proteomes" id="UP001205740">
    <property type="component" value="Unassembled WGS sequence"/>
</dbReference>
<reference evidence="14 15" key="1">
    <citation type="submission" date="2022-06" db="EMBL/GenBank/DDBJ databases">
        <title>Genomic Encyclopedia of Archaeal and Bacterial Type Strains, Phase II (KMG-II): from individual species to whole genera.</title>
        <authorList>
            <person name="Goeker M."/>
        </authorList>
    </citation>
    <scope>NUCLEOTIDE SEQUENCE [LARGE SCALE GENOMIC DNA]</scope>
    <source>
        <strain evidence="14 15">DSM 45037</strain>
    </source>
</reference>
<accession>A0ABT1H1E9</accession>
<dbReference type="RefSeq" id="WP_253654168.1">
    <property type="nucleotide sequence ID" value="NZ_BAAAOE010000003.1"/>
</dbReference>
<keyword evidence="4" id="KW-0633">Potassium transport</keyword>
<evidence type="ECO:0000313" key="15">
    <source>
        <dbReference type="Proteomes" id="UP001205740"/>
    </source>
</evidence>
<proteinExistence type="inferred from homology"/>
<evidence type="ECO:0000256" key="3">
    <source>
        <dbReference type="ARBA" id="ARBA00022448"/>
    </source>
</evidence>
<sequence>MDKGRLEAFSDGVLAVAITLLVLDLHLDAADGSIPHQLAEHWPSYAAYVVSFLVIGVIWINHHSLLSRIARVDRVLLFQNLFLLLFVTTMPFTTATLAEHVGASDADARWAVLLYGLSNIGMAVGFTAMFARMVRHDLLVEPVDAAVGRRAIRRFGLGTLAYPAATVVGLIWPPLILVAIGGLALYYAFEQTPTGDTPTARTP</sequence>
<feature type="transmembrane region" description="Helical" evidence="13">
    <location>
        <begin position="160"/>
        <end position="189"/>
    </location>
</feature>
<feature type="transmembrane region" description="Helical" evidence="13">
    <location>
        <begin position="110"/>
        <end position="131"/>
    </location>
</feature>
<comment type="caution">
    <text evidence="14">The sequence shown here is derived from an EMBL/GenBank/DDBJ whole genome shotgun (WGS) entry which is preliminary data.</text>
</comment>
<keyword evidence="7" id="KW-0630">Potassium</keyword>
<evidence type="ECO:0000256" key="5">
    <source>
        <dbReference type="ARBA" id="ARBA00022692"/>
    </source>
</evidence>
<evidence type="ECO:0000256" key="8">
    <source>
        <dbReference type="ARBA" id="ARBA00022989"/>
    </source>
</evidence>
<protein>
    <submittedName>
        <fullName evidence="14">Membrane protein</fullName>
    </submittedName>
</protein>
<organism evidence="14 15">
    <name type="scientific">Williamsia serinedens</name>
    <dbReference type="NCBI Taxonomy" id="391736"/>
    <lineage>
        <taxon>Bacteria</taxon>
        <taxon>Bacillati</taxon>
        <taxon>Actinomycetota</taxon>
        <taxon>Actinomycetes</taxon>
        <taxon>Mycobacteriales</taxon>
        <taxon>Nocardiaceae</taxon>
        <taxon>Williamsia</taxon>
    </lineage>
</organism>
<feature type="transmembrane region" description="Helical" evidence="13">
    <location>
        <begin position="75"/>
        <end position="98"/>
    </location>
</feature>
<gene>
    <name evidence="14" type="ORF">LX12_001774</name>
</gene>
<evidence type="ECO:0000313" key="14">
    <source>
        <dbReference type="EMBL" id="MCP2160587.1"/>
    </source>
</evidence>
<evidence type="ECO:0000256" key="9">
    <source>
        <dbReference type="ARBA" id="ARBA00023065"/>
    </source>
</evidence>
<dbReference type="InterPro" id="IPR010617">
    <property type="entry name" value="TMEM175-like"/>
</dbReference>
<dbReference type="PANTHER" id="PTHR31462:SF5">
    <property type="entry name" value="ENDOSOMAL_LYSOSOMAL PROTON CHANNEL TMEM175"/>
    <property type="match status" value="1"/>
</dbReference>
<comment type="similarity">
    <text evidence="2">Belongs to the TMEM175 family.</text>
</comment>
<evidence type="ECO:0000256" key="13">
    <source>
        <dbReference type="SAM" id="Phobius"/>
    </source>
</evidence>
<keyword evidence="8 13" id="KW-1133">Transmembrane helix</keyword>
<evidence type="ECO:0000256" key="1">
    <source>
        <dbReference type="ARBA" id="ARBA00004141"/>
    </source>
</evidence>
<evidence type="ECO:0000256" key="7">
    <source>
        <dbReference type="ARBA" id="ARBA00022958"/>
    </source>
</evidence>
<keyword evidence="3" id="KW-0813">Transport</keyword>
<keyword evidence="5 13" id="KW-0812">Transmembrane</keyword>
<keyword evidence="15" id="KW-1185">Reference proteome</keyword>
<evidence type="ECO:0000256" key="2">
    <source>
        <dbReference type="ARBA" id="ARBA00006920"/>
    </source>
</evidence>
<dbReference type="Pfam" id="PF06736">
    <property type="entry name" value="TMEM175"/>
    <property type="match status" value="1"/>
</dbReference>